<evidence type="ECO:0000313" key="10">
    <source>
        <dbReference type="Proteomes" id="UP000321577"/>
    </source>
</evidence>
<dbReference type="Pfam" id="PF01618">
    <property type="entry name" value="MotA_ExbB"/>
    <property type="match status" value="1"/>
</dbReference>
<evidence type="ECO:0000256" key="5">
    <source>
        <dbReference type="ARBA" id="ARBA00023136"/>
    </source>
</evidence>
<dbReference type="Proteomes" id="UP000321577">
    <property type="component" value="Unassembled WGS sequence"/>
</dbReference>
<evidence type="ECO:0000256" key="4">
    <source>
        <dbReference type="ARBA" id="ARBA00022989"/>
    </source>
</evidence>
<accession>A0A512MGI6</accession>
<dbReference type="InterPro" id="IPR050790">
    <property type="entry name" value="ExbB/TolQ_transport"/>
</dbReference>
<comment type="subcellular location">
    <subcellularLocation>
        <location evidence="1">Cell membrane</location>
        <topology evidence="1">Multi-pass membrane protein</topology>
    </subcellularLocation>
    <subcellularLocation>
        <location evidence="6">Membrane</location>
        <topology evidence="6">Multi-pass membrane protein</topology>
    </subcellularLocation>
</comment>
<protein>
    <recommendedName>
        <fullName evidence="8">MotA/TolQ/ExbB proton channel domain-containing protein</fullName>
    </recommendedName>
</protein>
<dbReference type="GO" id="GO:0017038">
    <property type="term" value="P:protein import"/>
    <property type="evidence" value="ECO:0007669"/>
    <property type="project" value="TreeGrafter"/>
</dbReference>
<dbReference type="PANTHER" id="PTHR30625:SF3">
    <property type="entry name" value="TOL-PAL SYSTEM PROTEIN TOLQ"/>
    <property type="match status" value="1"/>
</dbReference>
<keyword evidence="2" id="KW-1003">Cell membrane</keyword>
<organism evidence="9 10">
    <name type="scientific">Brevifollis gellanilyticus</name>
    <dbReference type="NCBI Taxonomy" id="748831"/>
    <lineage>
        <taxon>Bacteria</taxon>
        <taxon>Pseudomonadati</taxon>
        <taxon>Verrucomicrobiota</taxon>
        <taxon>Verrucomicrobiia</taxon>
        <taxon>Verrucomicrobiales</taxon>
        <taxon>Verrucomicrobiaceae</taxon>
    </lineage>
</organism>
<reference evidence="9 10" key="1">
    <citation type="submission" date="2019-07" db="EMBL/GenBank/DDBJ databases">
        <title>Whole genome shotgun sequence of Brevifollis gellanilyticus NBRC 108608.</title>
        <authorList>
            <person name="Hosoyama A."/>
            <person name="Uohara A."/>
            <person name="Ohji S."/>
            <person name="Ichikawa N."/>
        </authorList>
    </citation>
    <scope>NUCLEOTIDE SEQUENCE [LARGE SCALE GENOMIC DNA]</scope>
    <source>
        <strain evidence="9 10">NBRC 108608</strain>
    </source>
</reference>
<feature type="transmembrane region" description="Helical" evidence="7">
    <location>
        <begin position="22"/>
        <end position="47"/>
    </location>
</feature>
<comment type="similarity">
    <text evidence="6">Belongs to the exbB/tolQ family.</text>
</comment>
<dbReference type="OrthoDB" id="9805133at2"/>
<evidence type="ECO:0000313" key="9">
    <source>
        <dbReference type="EMBL" id="GEP45461.1"/>
    </source>
</evidence>
<feature type="domain" description="MotA/TolQ/ExbB proton channel" evidence="8">
    <location>
        <begin position="107"/>
        <end position="222"/>
    </location>
</feature>
<dbReference type="GO" id="GO:0005886">
    <property type="term" value="C:plasma membrane"/>
    <property type="evidence" value="ECO:0007669"/>
    <property type="project" value="UniProtKB-SubCell"/>
</dbReference>
<keyword evidence="4 7" id="KW-1133">Transmembrane helix</keyword>
<feature type="transmembrane region" description="Helical" evidence="7">
    <location>
        <begin position="188"/>
        <end position="211"/>
    </location>
</feature>
<keyword evidence="3 7" id="KW-0812">Transmembrane</keyword>
<dbReference type="EMBL" id="BKAG01000050">
    <property type="protein sequence ID" value="GEP45461.1"/>
    <property type="molecule type" value="Genomic_DNA"/>
</dbReference>
<keyword evidence="6" id="KW-0813">Transport</keyword>
<evidence type="ECO:0000256" key="1">
    <source>
        <dbReference type="ARBA" id="ARBA00004651"/>
    </source>
</evidence>
<dbReference type="InterPro" id="IPR002898">
    <property type="entry name" value="MotA_ExbB_proton_chnl"/>
</dbReference>
<keyword evidence="5 7" id="KW-0472">Membrane</keyword>
<keyword evidence="10" id="KW-1185">Reference proteome</keyword>
<evidence type="ECO:0000256" key="2">
    <source>
        <dbReference type="ARBA" id="ARBA00022475"/>
    </source>
</evidence>
<evidence type="ECO:0000256" key="7">
    <source>
        <dbReference type="SAM" id="Phobius"/>
    </source>
</evidence>
<dbReference type="PANTHER" id="PTHR30625">
    <property type="entry name" value="PROTEIN TOLQ"/>
    <property type="match status" value="1"/>
</dbReference>
<sequence length="271" mass="29398">MFDPMLSFVGGLKFGLDHITPLAWGILGLLAVLSTISWSALLMKWILLNRTDRANRRFLSGFHDSPHPLAIYLTKEQVELSPLYYLYHAACRELAFHLVGEEEPGRSFSARLQGAGRISPSQMGSVQNAMERTVSSTALRLETRLSLVATAISVAPLLGILGTVAGLLEVFSALDAGDKSMLAEGTSSALITTIVALLVVIPSLIGHNAMVSRIRAILVRMDNFASELSGLFDRQFVDHRKVEEYLPSLGTLGAPAMPRPSTVAERSPTRA</sequence>
<evidence type="ECO:0000259" key="8">
    <source>
        <dbReference type="Pfam" id="PF01618"/>
    </source>
</evidence>
<keyword evidence="6" id="KW-0653">Protein transport</keyword>
<proteinExistence type="inferred from homology"/>
<dbReference type="AlphaFoldDB" id="A0A512MGI6"/>
<gene>
    <name evidence="9" type="ORF">BGE01nite_47520</name>
</gene>
<name>A0A512MGI6_9BACT</name>
<feature type="transmembrane region" description="Helical" evidence="7">
    <location>
        <begin position="145"/>
        <end position="168"/>
    </location>
</feature>
<comment type="caution">
    <text evidence="9">The sequence shown here is derived from an EMBL/GenBank/DDBJ whole genome shotgun (WGS) entry which is preliminary data.</text>
</comment>
<evidence type="ECO:0000256" key="3">
    <source>
        <dbReference type="ARBA" id="ARBA00022692"/>
    </source>
</evidence>
<evidence type="ECO:0000256" key="6">
    <source>
        <dbReference type="RuleBase" id="RU004057"/>
    </source>
</evidence>